<dbReference type="Pfam" id="PF22199">
    <property type="entry name" value="FKBP26_IF"/>
    <property type="match status" value="1"/>
</dbReference>
<dbReference type="SUPFAM" id="SSF54534">
    <property type="entry name" value="FKBP-like"/>
    <property type="match status" value="1"/>
</dbReference>
<keyword evidence="3 5" id="KW-0697">Rotamase</keyword>
<dbReference type="EMBL" id="JAAZKV010000018">
    <property type="protein sequence ID" value="NMA44603.1"/>
    <property type="molecule type" value="Genomic_DNA"/>
</dbReference>
<organism evidence="9 10">
    <name type="scientific">Candidatus Iainarchaeum sp</name>
    <dbReference type="NCBI Taxonomy" id="3101447"/>
    <lineage>
        <taxon>Archaea</taxon>
        <taxon>Candidatus Iainarchaeota</taxon>
        <taxon>Candidatus Iainarchaeia</taxon>
        <taxon>Candidatus Iainarchaeales</taxon>
        <taxon>Candidatus Iainarchaeaceae</taxon>
        <taxon>Candidatus Iainarchaeum</taxon>
    </lineage>
</organism>
<evidence type="ECO:0000256" key="2">
    <source>
        <dbReference type="ARBA" id="ARBA00006577"/>
    </source>
</evidence>
<evidence type="ECO:0000259" key="8">
    <source>
        <dbReference type="PROSITE" id="PS50059"/>
    </source>
</evidence>
<evidence type="ECO:0000256" key="3">
    <source>
        <dbReference type="ARBA" id="ARBA00023110"/>
    </source>
</evidence>
<dbReference type="PANTHER" id="PTHR47861:SF2">
    <property type="entry name" value="LONG-TYPE PEPTIDYL-PROLYL CIS-TRANS ISOMERASE"/>
    <property type="match status" value="1"/>
</dbReference>
<dbReference type="InterPro" id="IPR001179">
    <property type="entry name" value="PPIase_FKBP_dom"/>
</dbReference>
<evidence type="ECO:0000256" key="5">
    <source>
        <dbReference type="PROSITE-ProRule" id="PRU00277"/>
    </source>
</evidence>
<dbReference type="PROSITE" id="PS50059">
    <property type="entry name" value="FKBP_PPIASE"/>
    <property type="match status" value="1"/>
</dbReference>
<dbReference type="InterPro" id="IPR046357">
    <property type="entry name" value="PPIase_dom_sf"/>
</dbReference>
<dbReference type="PANTHER" id="PTHR47861">
    <property type="entry name" value="FKBP-TYPE PEPTIDYL-PROLYL CIS-TRANS ISOMERASE SLYD"/>
    <property type="match status" value="1"/>
</dbReference>
<evidence type="ECO:0000256" key="7">
    <source>
        <dbReference type="SAM" id="MobiDB-lite"/>
    </source>
</evidence>
<comment type="catalytic activity">
    <reaction evidence="1 5 6">
        <text>[protein]-peptidylproline (omega=180) = [protein]-peptidylproline (omega=0)</text>
        <dbReference type="Rhea" id="RHEA:16237"/>
        <dbReference type="Rhea" id="RHEA-COMP:10747"/>
        <dbReference type="Rhea" id="RHEA-COMP:10748"/>
        <dbReference type="ChEBI" id="CHEBI:83833"/>
        <dbReference type="ChEBI" id="CHEBI:83834"/>
        <dbReference type="EC" id="5.2.1.8"/>
    </reaction>
</comment>
<dbReference type="GO" id="GO:0003755">
    <property type="term" value="F:peptidyl-prolyl cis-trans isomerase activity"/>
    <property type="evidence" value="ECO:0007669"/>
    <property type="project" value="UniProtKB-UniRule"/>
</dbReference>
<name>A0A7K4BZD4_9ARCH</name>
<proteinExistence type="inferred from homology"/>
<evidence type="ECO:0000256" key="1">
    <source>
        <dbReference type="ARBA" id="ARBA00000971"/>
    </source>
</evidence>
<dbReference type="Pfam" id="PF00254">
    <property type="entry name" value="FKBP_C"/>
    <property type="match status" value="1"/>
</dbReference>
<sequence>MGEEKSVETKTKENKRVLKVTFNGKELLEGRIFDTTSAEVAKQNNMFDSKRNYGPLSVITGENELLPLIEKELLTMKVGETRKVKMSPKEAFGERKSDLVRITPLKIFHDQKINPIPGLVISVGNAYGRVQSVSGGRVRVDFNHALAGREIEYEIKVENEITNKKEIAETIYEKYYSFVPGVKKEIKENKLTIQLTKEVLKNLEKINTSITRLGKELGVEVEFKELIETKKTETEKETKKQKETTTEKKE</sequence>
<feature type="region of interest" description="Disordered" evidence="7">
    <location>
        <begin position="231"/>
        <end position="250"/>
    </location>
</feature>
<accession>A0A7K4BZD4</accession>
<dbReference type="AlphaFoldDB" id="A0A7K4BZD4"/>
<dbReference type="Proteomes" id="UP000526302">
    <property type="component" value="Unassembled WGS sequence"/>
</dbReference>
<dbReference type="EC" id="5.2.1.8" evidence="6"/>
<keyword evidence="4 5" id="KW-0413">Isomerase</keyword>
<feature type="domain" description="PPIase FKBP-type" evidence="8">
    <location>
        <begin position="15"/>
        <end position="123"/>
    </location>
</feature>
<comment type="caution">
    <text evidence="9">The sequence shown here is derived from an EMBL/GenBank/DDBJ whole genome shotgun (WGS) entry which is preliminary data.</text>
</comment>
<dbReference type="Gene3D" id="2.40.10.330">
    <property type="match status" value="1"/>
</dbReference>
<dbReference type="InterPro" id="IPR054016">
    <property type="entry name" value="FKBP26_IF"/>
</dbReference>
<protein>
    <recommendedName>
        <fullName evidence="6">Peptidyl-prolyl cis-trans isomerase</fullName>
        <ecNumber evidence="6">5.2.1.8</ecNumber>
    </recommendedName>
</protein>
<evidence type="ECO:0000256" key="6">
    <source>
        <dbReference type="RuleBase" id="RU003915"/>
    </source>
</evidence>
<dbReference type="InterPro" id="IPR048261">
    <property type="entry name" value="SlpA/SlyD-like_ins_sf"/>
</dbReference>
<evidence type="ECO:0000313" key="9">
    <source>
        <dbReference type="EMBL" id="NMA44603.1"/>
    </source>
</evidence>
<comment type="similarity">
    <text evidence="2 6">Belongs to the FKBP-type PPIase family.</text>
</comment>
<evidence type="ECO:0000256" key="4">
    <source>
        <dbReference type="ARBA" id="ARBA00023235"/>
    </source>
</evidence>
<dbReference type="Gene3D" id="3.10.50.40">
    <property type="match status" value="1"/>
</dbReference>
<reference evidence="9 10" key="1">
    <citation type="journal article" date="2020" name="Biotechnol. Biofuels">
        <title>New insights from the biogas microbiome by comprehensive genome-resolved metagenomics of nearly 1600 species originating from multiple anaerobic digesters.</title>
        <authorList>
            <person name="Campanaro S."/>
            <person name="Treu L."/>
            <person name="Rodriguez-R L.M."/>
            <person name="Kovalovszki A."/>
            <person name="Ziels R.M."/>
            <person name="Maus I."/>
            <person name="Zhu X."/>
            <person name="Kougias P.G."/>
            <person name="Basile A."/>
            <person name="Luo G."/>
            <person name="Schluter A."/>
            <person name="Konstantinidis K.T."/>
            <person name="Angelidaki I."/>
        </authorList>
    </citation>
    <scope>NUCLEOTIDE SEQUENCE [LARGE SCALE GENOMIC DNA]</scope>
    <source>
        <strain evidence="9">AS22ysBPME_79</strain>
    </source>
</reference>
<gene>
    <name evidence="9" type="ORF">GX950_02220</name>
</gene>
<evidence type="ECO:0000313" key="10">
    <source>
        <dbReference type="Proteomes" id="UP000526302"/>
    </source>
</evidence>